<keyword evidence="6" id="KW-1185">Reference proteome</keyword>
<proteinExistence type="inferred from homology"/>
<evidence type="ECO:0000256" key="1">
    <source>
        <dbReference type="ARBA" id="ARBA00005711"/>
    </source>
</evidence>
<feature type="compositionally biased region" description="Basic and acidic residues" evidence="2">
    <location>
        <begin position="14"/>
        <end position="32"/>
    </location>
</feature>
<dbReference type="PANTHER" id="PTHR31775:SF18">
    <property type="entry name" value="OS10G0503800 PROTEIN"/>
    <property type="match status" value="1"/>
</dbReference>
<reference evidence="5" key="1">
    <citation type="submission" date="2024-10" db="EMBL/GenBank/DDBJ databases">
        <authorList>
            <person name="Ryan C."/>
        </authorList>
    </citation>
    <scope>NUCLEOTIDE SEQUENCE [LARGE SCALE GENOMIC DNA]</scope>
</reference>
<name>A0ABC8YE50_9POAL</name>
<dbReference type="Pfam" id="PF03763">
    <property type="entry name" value="Remorin_C"/>
    <property type="match status" value="2"/>
</dbReference>
<feature type="compositionally biased region" description="Basic and acidic residues" evidence="2">
    <location>
        <begin position="39"/>
        <end position="51"/>
    </location>
</feature>
<dbReference type="Pfam" id="PF03766">
    <property type="entry name" value="Remorin_N"/>
    <property type="match status" value="1"/>
</dbReference>
<dbReference type="Proteomes" id="UP001497457">
    <property type="component" value="Chromosome 16b"/>
</dbReference>
<evidence type="ECO:0008006" key="7">
    <source>
        <dbReference type="Google" id="ProtNLM"/>
    </source>
</evidence>
<dbReference type="EMBL" id="OZ075126">
    <property type="protein sequence ID" value="CAL4942819.1"/>
    <property type="molecule type" value="Genomic_DNA"/>
</dbReference>
<feature type="domain" description="Remorin C-terminal" evidence="3">
    <location>
        <begin position="142"/>
        <end position="202"/>
    </location>
</feature>
<evidence type="ECO:0000256" key="2">
    <source>
        <dbReference type="SAM" id="MobiDB-lite"/>
    </source>
</evidence>
<accession>A0ABC8YE50</accession>
<feature type="region of interest" description="Disordered" evidence="2">
    <location>
        <begin position="1"/>
        <end position="51"/>
    </location>
</feature>
<evidence type="ECO:0000259" key="4">
    <source>
        <dbReference type="Pfam" id="PF03766"/>
    </source>
</evidence>
<dbReference type="InterPro" id="IPR005518">
    <property type="entry name" value="Remorin_N"/>
</dbReference>
<comment type="similarity">
    <text evidence="1">Belongs to the remorin family.</text>
</comment>
<sequence>MEEEARNTDTPGEEPAKDDVAEEKAPAPEESKALVVVESDEKPAATDGSRDRDAFLSRLATDKSLSLIRAWEESEKAKAENRAARRLANVTSWENSKVAQMEAELKKIHVSRMGKTDDMFHAFFFLCSLIFGSTDGWVCACVQEQLEMKKAARAEKLRNSAAAAHRAAEEKRAAAVAMRGEEVIRAEEAAARYRATGQAPTKLFGLGLFGRG</sequence>
<protein>
    <recommendedName>
        <fullName evidence="7">Remorin C-terminal domain-containing protein</fullName>
    </recommendedName>
</protein>
<feature type="domain" description="Remorin C-terminal" evidence="3">
    <location>
        <begin position="63"/>
        <end position="110"/>
    </location>
</feature>
<organism evidence="5 6">
    <name type="scientific">Urochloa decumbens</name>
    <dbReference type="NCBI Taxonomy" id="240449"/>
    <lineage>
        <taxon>Eukaryota</taxon>
        <taxon>Viridiplantae</taxon>
        <taxon>Streptophyta</taxon>
        <taxon>Embryophyta</taxon>
        <taxon>Tracheophyta</taxon>
        <taxon>Spermatophyta</taxon>
        <taxon>Magnoliopsida</taxon>
        <taxon>Liliopsida</taxon>
        <taxon>Poales</taxon>
        <taxon>Poaceae</taxon>
        <taxon>PACMAD clade</taxon>
        <taxon>Panicoideae</taxon>
        <taxon>Panicodae</taxon>
        <taxon>Paniceae</taxon>
        <taxon>Melinidinae</taxon>
        <taxon>Urochloa</taxon>
    </lineage>
</organism>
<evidence type="ECO:0000313" key="6">
    <source>
        <dbReference type="Proteomes" id="UP001497457"/>
    </source>
</evidence>
<dbReference type="InterPro" id="IPR005516">
    <property type="entry name" value="Remorin_C"/>
</dbReference>
<evidence type="ECO:0000259" key="3">
    <source>
        <dbReference type="Pfam" id="PF03763"/>
    </source>
</evidence>
<feature type="domain" description="Remorin N-terminal" evidence="4">
    <location>
        <begin position="18"/>
        <end position="59"/>
    </location>
</feature>
<dbReference type="AlphaFoldDB" id="A0ABC8YE50"/>
<dbReference type="PANTHER" id="PTHR31775">
    <property type="entry name" value="OS02G0117200 PROTEIN"/>
    <property type="match status" value="1"/>
</dbReference>
<evidence type="ECO:0000313" key="5">
    <source>
        <dbReference type="EMBL" id="CAL4942819.1"/>
    </source>
</evidence>
<gene>
    <name evidence="5" type="ORF">URODEC1_LOCUS33790</name>
</gene>